<accession>A0AAV4ZCW8</accession>
<name>A0AAV4ZCW8_9HYPH</name>
<evidence type="ECO:0000313" key="1">
    <source>
        <dbReference type="EMBL" id="GJD41380.1"/>
    </source>
</evidence>
<sequence>MIQEDRLRARQARRVMNRPGPTNWVNLNDRVWLAKQQSSGVFATKLDGSAIEVLISKLVSGVATGQPALTLASALRMRTIRMALGRAKLDAFAEYHRDDLRTVTVIYSGWAYTPATLDGVTASQIKAQFTQHLIRAGVTAVPGPLFAMLHGEFEASSGVFQLHFHIITTKAKAAALLRLPKVVKGYTKTATGACPVRRSLVRNRIRQFTYLAKAFWPGKPVVLIDGVPKRVHGYRRIPEPFGTQVLLWLDRQRLADLIVMNGCWSPRKGGTPGMRRLYLLAQGGG</sequence>
<reference evidence="1" key="1">
    <citation type="journal article" date="2016" name="Front. Microbiol.">
        <title>Genome Sequence of the Piezophilic, Mesophilic Sulfate-Reducing Bacterium Desulfovibrio indicus J2T.</title>
        <authorList>
            <person name="Cao J."/>
            <person name="Maignien L."/>
            <person name="Shao Z."/>
            <person name="Alain K."/>
            <person name="Jebbar M."/>
        </authorList>
    </citation>
    <scope>NUCLEOTIDE SEQUENCE</scope>
    <source>
        <strain evidence="1">DSM 21893</strain>
    </source>
</reference>
<reference evidence="1" key="2">
    <citation type="submission" date="2021-08" db="EMBL/GenBank/DDBJ databases">
        <authorList>
            <person name="Tani A."/>
            <person name="Ola A."/>
            <person name="Ogura Y."/>
            <person name="Katsura K."/>
            <person name="Hayashi T."/>
        </authorList>
    </citation>
    <scope>NUCLEOTIDE SEQUENCE</scope>
    <source>
        <strain evidence="1">DSM 21893</strain>
    </source>
</reference>
<keyword evidence="2" id="KW-1185">Reference proteome</keyword>
<comment type="caution">
    <text evidence="1">The sequence shown here is derived from an EMBL/GenBank/DDBJ whole genome shotgun (WGS) entry which is preliminary data.</text>
</comment>
<evidence type="ECO:0000313" key="2">
    <source>
        <dbReference type="Proteomes" id="UP001055307"/>
    </source>
</evidence>
<dbReference type="RefSeq" id="WP_192216505.1">
    <property type="nucleotide sequence ID" value="NZ_BPQF01000021.1"/>
</dbReference>
<protein>
    <submittedName>
        <fullName evidence="1">Uncharacterized protein</fullName>
    </submittedName>
</protein>
<dbReference type="Proteomes" id="UP001055307">
    <property type="component" value="Unassembled WGS sequence"/>
</dbReference>
<proteinExistence type="predicted"/>
<dbReference type="AlphaFoldDB" id="A0AAV4ZCW8"/>
<organism evidence="1 2">
    <name type="scientific">Methylobacterium bullatum</name>
    <dbReference type="NCBI Taxonomy" id="570505"/>
    <lineage>
        <taxon>Bacteria</taxon>
        <taxon>Pseudomonadati</taxon>
        <taxon>Pseudomonadota</taxon>
        <taxon>Alphaproteobacteria</taxon>
        <taxon>Hyphomicrobiales</taxon>
        <taxon>Methylobacteriaceae</taxon>
        <taxon>Methylobacterium</taxon>
    </lineage>
</organism>
<gene>
    <name evidence="1" type="ORF">OICFNHDK_3863</name>
</gene>
<dbReference type="EMBL" id="BPQF01000021">
    <property type="protein sequence ID" value="GJD41380.1"/>
    <property type="molecule type" value="Genomic_DNA"/>
</dbReference>